<dbReference type="EC" id="2.7.13.3" evidence="2"/>
<feature type="coiled-coil region" evidence="4">
    <location>
        <begin position="181"/>
        <end position="215"/>
    </location>
</feature>
<feature type="modified residue" description="4-aspartylphosphate" evidence="3">
    <location>
        <position position="557"/>
    </location>
</feature>
<dbReference type="Pfam" id="PF20966">
    <property type="entry name" value="MASE6"/>
    <property type="match status" value="1"/>
</dbReference>
<dbReference type="Proteomes" id="UP000231632">
    <property type="component" value="Unassembled WGS sequence"/>
</dbReference>
<dbReference type="PRINTS" id="PR00344">
    <property type="entry name" value="BCTRLSENSOR"/>
</dbReference>
<dbReference type="InterPro" id="IPR036097">
    <property type="entry name" value="HisK_dim/P_sf"/>
</dbReference>
<dbReference type="InterPro" id="IPR036890">
    <property type="entry name" value="HATPase_C_sf"/>
</dbReference>
<dbReference type="InterPro" id="IPR011006">
    <property type="entry name" value="CheY-like_superfamily"/>
</dbReference>
<comment type="caution">
    <text evidence="8">The sequence shown here is derived from an EMBL/GenBank/DDBJ whole genome shotgun (WGS) entry which is preliminary data.</text>
</comment>
<keyword evidence="5" id="KW-0812">Transmembrane</keyword>
<feature type="transmembrane region" description="Helical" evidence="5">
    <location>
        <begin position="28"/>
        <end position="49"/>
    </location>
</feature>
<dbReference type="SMART" id="SM00387">
    <property type="entry name" value="HATPase_c"/>
    <property type="match status" value="1"/>
</dbReference>
<evidence type="ECO:0000256" key="5">
    <source>
        <dbReference type="SAM" id="Phobius"/>
    </source>
</evidence>
<dbReference type="OrthoDB" id="5296247at2"/>
<dbReference type="PANTHER" id="PTHR43065">
    <property type="entry name" value="SENSOR HISTIDINE KINASE"/>
    <property type="match status" value="1"/>
</dbReference>
<proteinExistence type="predicted"/>
<organism evidence="8 9">
    <name type="scientific">Mariprofundus micogutta</name>
    <dbReference type="NCBI Taxonomy" id="1921010"/>
    <lineage>
        <taxon>Bacteria</taxon>
        <taxon>Pseudomonadati</taxon>
        <taxon>Pseudomonadota</taxon>
        <taxon>Candidatius Mariprofundia</taxon>
        <taxon>Mariprofundales</taxon>
        <taxon>Mariprofundaceae</taxon>
        <taxon>Mariprofundus</taxon>
    </lineage>
</organism>
<dbReference type="Gene3D" id="1.10.287.130">
    <property type="match status" value="1"/>
</dbReference>
<keyword evidence="5" id="KW-0472">Membrane</keyword>
<keyword evidence="3" id="KW-0597">Phosphoprotein</keyword>
<dbReference type="CDD" id="cd00156">
    <property type="entry name" value="REC"/>
    <property type="match status" value="1"/>
</dbReference>
<feature type="transmembrane region" description="Helical" evidence="5">
    <location>
        <begin position="86"/>
        <end position="104"/>
    </location>
</feature>
<sequence>MVQRINEKVKLLFSGYGNYSPDESGQKAVLMLLLTLSISVCSVFSIINFLYGHEWLAYVLIIVGLSFVPVIINGYRGCWFNHSREIFMCLAFLTFVALFADGGIANTGIYWGLIFPFLAFLLMGVRIGWLWVAAFVFFYAGLLVLDDLGFMAFSYSADTLRFVPAMFLCFSIIACAFQLQQERRQTELQQINDDLKTSEEELRHAQDHLEQTVHKRTEQLRIINQKLSQEVDEKIEALQQKEFAEMKYEHAQKMESMGTLVGGIAHDFNNMLSGITANLYLIQRQIDAPEAQRRLDKIGDLTMHAADMIRQLMTFARKDVVTLAEFDLGVFLKEAYKLAKVSVPEHICCDLVLPEGKCLIKGDTTQIQQILMNLMNNARDALSGVNEPFINVSLVRSKAGKSFLRKYPDARNCEYVILTVEDNGCGIPEEKLNRIYEPFFTTKEVGKGTGLGLSMVYGAIQSHGGFIDLVSHLGKGTTFNIYLPLLESEHAAIGWQNKAIETGQGECLLLVDDDENLLDVSEQLLRNLGYRVLTATNGLQAVEVYKANPGIDLVLMDIVMPVLGGKAAADRIQKLNPDAKVIFISGYDRDHEATLEMVSDWNMVLNKPLAVDELSRVIRQRLN</sequence>
<name>A0A1L8CN43_9PROT</name>
<dbReference type="Pfam" id="PF00072">
    <property type="entry name" value="Response_reg"/>
    <property type="match status" value="1"/>
</dbReference>
<evidence type="ECO:0000256" key="3">
    <source>
        <dbReference type="PROSITE-ProRule" id="PRU00169"/>
    </source>
</evidence>
<evidence type="ECO:0000256" key="2">
    <source>
        <dbReference type="ARBA" id="ARBA00012438"/>
    </source>
</evidence>
<comment type="catalytic activity">
    <reaction evidence="1">
        <text>ATP + protein L-histidine = ADP + protein N-phospho-L-histidine.</text>
        <dbReference type="EC" id="2.7.13.3"/>
    </reaction>
</comment>
<reference evidence="8 9" key="1">
    <citation type="journal article" date="2017" name="Arch. Microbiol.">
        <title>Mariprofundus micogutta sp. nov., a novel iron-oxidizing zetaproteobacterium isolated from a deep-sea hydrothermal field at the Bayonnaise knoll of the Izu-Ogasawara arc, and a description of Mariprofundales ord. nov. and Zetaproteobacteria classis nov.</title>
        <authorList>
            <person name="Makita H."/>
            <person name="Tanaka E."/>
            <person name="Mitsunobu S."/>
            <person name="Miyazaki M."/>
            <person name="Nunoura T."/>
            <person name="Uematsu K."/>
            <person name="Takaki Y."/>
            <person name="Nishi S."/>
            <person name="Shimamura S."/>
            <person name="Takai K."/>
        </authorList>
    </citation>
    <scope>NUCLEOTIDE SEQUENCE [LARGE SCALE GENOMIC DNA]</scope>
    <source>
        <strain evidence="8 9">ET2</strain>
    </source>
</reference>
<dbReference type="SUPFAM" id="SSF52172">
    <property type="entry name" value="CheY-like"/>
    <property type="match status" value="1"/>
</dbReference>
<dbReference type="SUPFAM" id="SSF55874">
    <property type="entry name" value="ATPase domain of HSP90 chaperone/DNA topoisomerase II/histidine kinase"/>
    <property type="match status" value="1"/>
</dbReference>
<dbReference type="STRING" id="1921010.MMIC_P1303"/>
<dbReference type="Pfam" id="PF02518">
    <property type="entry name" value="HATPase_c"/>
    <property type="match status" value="1"/>
</dbReference>
<protein>
    <recommendedName>
        <fullName evidence="2">histidine kinase</fullName>
        <ecNumber evidence="2">2.7.13.3</ecNumber>
    </recommendedName>
</protein>
<evidence type="ECO:0000256" key="1">
    <source>
        <dbReference type="ARBA" id="ARBA00000085"/>
    </source>
</evidence>
<dbReference type="PANTHER" id="PTHR43065:SF42">
    <property type="entry name" value="TWO-COMPONENT SENSOR PPRA"/>
    <property type="match status" value="1"/>
</dbReference>
<dbReference type="EMBL" id="BDFD01000009">
    <property type="protein sequence ID" value="GAV20338.1"/>
    <property type="molecule type" value="Genomic_DNA"/>
</dbReference>
<dbReference type="PROSITE" id="PS50110">
    <property type="entry name" value="RESPONSE_REGULATORY"/>
    <property type="match status" value="1"/>
</dbReference>
<dbReference type="InterPro" id="IPR004358">
    <property type="entry name" value="Sig_transdc_His_kin-like_C"/>
</dbReference>
<dbReference type="PROSITE" id="PS50109">
    <property type="entry name" value="HIS_KIN"/>
    <property type="match status" value="1"/>
</dbReference>
<keyword evidence="5" id="KW-1133">Transmembrane helix</keyword>
<evidence type="ECO:0000259" key="7">
    <source>
        <dbReference type="PROSITE" id="PS50110"/>
    </source>
</evidence>
<evidence type="ECO:0000313" key="9">
    <source>
        <dbReference type="Proteomes" id="UP000231632"/>
    </source>
</evidence>
<dbReference type="InterPro" id="IPR005467">
    <property type="entry name" value="His_kinase_dom"/>
</dbReference>
<keyword evidence="9" id="KW-1185">Reference proteome</keyword>
<dbReference type="AlphaFoldDB" id="A0A1L8CN43"/>
<dbReference type="InterPro" id="IPR003594">
    <property type="entry name" value="HATPase_dom"/>
</dbReference>
<accession>A0A1L8CN43</accession>
<keyword evidence="4" id="KW-0175">Coiled coil</keyword>
<dbReference type="InterPro" id="IPR001789">
    <property type="entry name" value="Sig_transdc_resp-reg_receiver"/>
</dbReference>
<feature type="transmembrane region" description="Helical" evidence="5">
    <location>
        <begin position="162"/>
        <end position="179"/>
    </location>
</feature>
<feature type="domain" description="Response regulatory" evidence="7">
    <location>
        <begin position="507"/>
        <end position="622"/>
    </location>
</feature>
<dbReference type="GO" id="GO:0000155">
    <property type="term" value="F:phosphorelay sensor kinase activity"/>
    <property type="evidence" value="ECO:0007669"/>
    <property type="project" value="InterPro"/>
</dbReference>
<dbReference type="InterPro" id="IPR048435">
    <property type="entry name" value="MASE6"/>
</dbReference>
<dbReference type="Gene3D" id="3.30.565.10">
    <property type="entry name" value="Histidine kinase-like ATPase, C-terminal domain"/>
    <property type="match status" value="1"/>
</dbReference>
<evidence type="ECO:0000259" key="6">
    <source>
        <dbReference type="PROSITE" id="PS50109"/>
    </source>
</evidence>
<evidence type="ECO:0000256" key="4">
    <source>
        <dbReference type="SAM" id="Coils"/>
    </source>
</evidence>
<dbReference type="SUPFAM" id="SSF47384">
    <property type="entry name" value="Homodimeric domain of signal transducing histidine kinase"/>
    <property type="match status" value="1"/>
</dbReference>
<dbReference type="SMART" id="SM00448">
    <property type="entry name" value="REC"/>
    <property type="match status" value="1"/>
</dbReference>
<dbReference type="Gene3D" id="3.40.50.2300">
    <property type="match status" value="1"/>
</dbReference>
<gene>
    <name evidence="8" type="ORF">MMIC_P1303</name>
</gene>
<feature type="domain" description="Histidine kinase" evidence="6">
    <location>
        <begin position="263"/>
        <end position="487"/>
    </location>
</feature>
<evidence type="ECO:0000313" key="8">
    <source>
        <dbReference type="EMBL" id="GAV20338.1"/>
    </source>
</evidence>
<feature type="transmembrane region" description="Helical" evidence="5">
    <location>
        <begin position="55"/>
        <end position="74"/>
    </location>
</feature>